<gene>
    <name evidence="1" type="ORF">Mlaev_02605</name>
</gene>
<evidence type="ECO:0000313" key="1">
    <source>
        <dbReference type="EMBL" id="KXZ57820.1"/>
    </source>
</evidence>
<dbReference type="PATRIC" id="fig|36807.3.peg.2651"/>
<accession>A0A150H824</accession>
<dbReference type="EMBL" id="LRAD01000056">
    <property type="protein sequence ID" value="KXZ57820.1"/>
    <property type="molecule type" value="Genomic_DNA"/>
</dbReference>
<sequence length="43" mass="5470">MHTFIASVLHANDPERRRIRLAEREREQRELEWQRRRQILPYL</sequence>
<keyword evidence="2" id="KW-1185">Reference proteome</keyword>
<evidence type="ECO:0000313" key="2">
    <source>
        <dbReference type="Proteomes" id="UP000075357"/>
    </source>
</evidence>
<proteinExistence type="predicted"/>
<comment type="caution">
    <text evidence="1">The sequence shown here is derived from an EMBL/GenBank/DDBJ whole genome shotgun (WGS) entry which is preliminary data.</text>
</comment>
<organism evidence="1 2">
    <name type="scientific">Microbacterium laevaniformans</name>
    <dbReference type="NCBI Taxonomy" id="36807"/>
    <lineage>
        <taxon>Bacteria</taxon>
        <taxon>Bacillati</taxon>
        <taxon>Actinomycetota</taxon>
        <taxon>Actinomycetes</taxon>
        <taxon>Micrococcales</taxon>
        <taxon>Microbacteriaceae</taxon>
        <taxon>Microbacterium</taxon>
    </lineage>
</organism>
<dbReference type="AlphaFoldDB" id="A0A150H824"/>
<reference evidence="1 2" key="1">
    <citation type="submission" date="2016-01" db="EMBL/GenBank/DDBJ databases">
        <title>Draft genome sequences of Microbacterium laevaniformans LCDC 91-0039 and the type strain of Microbacterium hominis LCDC 84-209.</title>
        <authorList>
            <person name="Bernier A.-M."/>
            <person name="Bernard K."/>
        </authorList>
    </citation>
    <scope>NUCLEOTIDE SEQUENCE [LARGE SCALE GENOMIC DNA]</scope>
    <source>
        <strain evidence="1 2">LCDC 91-0039</strain>
    </source>
</reference>
<dbReference type="STRING" id="36807.Mlaev_02605"/>
<dbReference type="RefSeq" id="WP_255266054.1">
    <property type="nucleotide sequence ID" value="NZ_BAABEE010000001.1"/>
</dbReference>
<dbReference type="Proteomes" id="UP000075357">
    <property type="component" value="Unassembled WGS sequence"/>
</dbReference>
<name>A0A150H824_9MICO</name>
<protein>
    <submittedName>
        <fullName evidence="1">Uncharacterized protein</fullName>
    </submittedName>
</protein>